<name>A0A6J5L6W6_9CAUD</name>
<evidence type="ECO:0000313" key="1">
    <source>
        <dbReference type="EMBL" id="CAB4128370.1"/>
    </source>
</evidence>
<organism evidence="1">
    <name type="scientific">uncultured Caudovirales phage</name>
    <dbReference type="NCBI Taxonomy" id="2100421"/>
    <lineage>
        <taxon>Viruses</taxon>
        <taxon>Duplodnaviria</taxon>
        <taxon>Heunggongvirae</taxon>
        <taxon>Uroviricota</taxon>
        <taxon>Caudoviricetes</taxon>
        <taxon>Peduoviridae</taxon>
        <taxon>Maltschvirus</taxon>
        <taxon>Maltschvirus maltsch</taxon>
    </lineage>
</organism>
<accession>A0A6J5L6W6</accession>
<protein>
    <submittedName>
        <fullName evidence="1">Uncharacterized protein</fullName>
    </submittedName>
</protein>
<sequence length="72" mass="8102">MLYIQIRNTGNKGWWYATSDGSGTRKLIHAAATAPADKDKLLTSVQKMAPENPELDFRVVSREGDRLTQVWP</sequence>
<proteinExistence type="predicted"/>
<dbReference type="EMBL" id="LR796230">
    <property type="protein sequence ID" value="CAB4128370.1"/>
    <property type="molecule type" value="Genomic_DNA"/>
</dbReference>
<gene>
    <name evidence="1" type="ORF">UFOVP114_27</name>
</gene>
<reference evidence="1" key="1">
    <citation type="submission" date="2020-04" db="EMBL/GenBank/DDBJ databases">
        <authorList>
            <person name="Chiriac C."/>
            <person name="Salcher M."/>
            <person name="Ghai R."/>
            <person name="Kavagutti S V."/>
        </authorList>
    </citation>
    <scope>NUCLEOTIDE SEQUENCE</scope>
</reference>